<protein>
    <recommendedName>
        <fullName evidence="2">DUF7580 domain-containing protein</fullName>
    </recommendedName>
</protein>
<evidence type="ECO:0000313" key="4">
    <source>
        <dbReference type="Proteomes" id="UP000651452"/>
    </source>
</evidence>
<dbReference type="Proteomes" id="UP000651452">
    <property type="component" value="Unassembled WGS sequence"/>
</dbReference>
<sequence length="570" mass="64266">MSGLEVAGVVLGALPLVISALEHYTNGIRDIKRYYRYKAELQSLIDGVRTQEVIFSDTLEQLLTGIVRADEMAAFIANPAAHPDVDLRLRKRLREGYDTYFANVRGMETALAVMMVKLALGPDGKPQFSDPSLFKQEYRRLKFSIGKRAYDDQLRDLRHYNDNLSQLTGKSLTLEPSRRRSIPGFQTFQSYAKTLYYTLRSNLQCGCQAHPVHLRMERRSRSPPQQKDSSACVPFHVIFTHSTKSLAAPVPYWKEAEIRQLEEAPIKAPQASATSQNSSATDTKRKVRFGSIELQFVRVPSGPVTKDAVVVGKVPTDATSRAQLVHIENLCSAIAQLPSQHDTCVGYLVDDCQRKHGIYSRLTDCNQQQWTTCTLDQILAGTASHLAPLGLRDKLRVAVDLASGVLQLHNTPWLSEDWKQSDVWFVHHPGLPRSSIYEHPFVCRELSQIAVQQDMGTSTKVYRVIRNRTLYILGIVLIELCYGKPMQALEEPDDVQCEGTPGISWCTADRLIRTKDLENHIGKRYADAVRRCVYCDFGVDEANLEDATFQQVVYQEVVEKLEVSLQHVEG</sequence>
<feature type="domain" description="DUF7580" evidence="2">
    <location>
        <begin position="186"/>
        <end position="566"/>
    </location>
</feature>
<dbReference type="OrthoDB" id="3565018at2759"/>
<reference evidence="3" key="1">
    <citation type="submission" date="2018-12" db="EMBL/GenBank/DDBJ databases">
        <authorList>
            <person name="Syme R.A."/>
            <person name="Farfan-Caceres L."/>
            <person name="Lichtenzveig J."/>
        </authorList>
    </citation>
    <scope>NUCLEOTIDE SEQUENCE</scope>
    <source>
        <strain evidence="3">Al4</strain>
    </source>
</reference>
<dbReference type="PANTHER" id="PTHR35186">
    <property type="entry name" value="ANK_REP_REGION DOMAIN-CONTAINING PROTEIN"/>
    <property type="match status" value="1"/>
</dbReference>
<dbReference type="AlphaFoldDB" id="A0A8H7MC46"/>
<evidence type="ECO:0000259" key="2">
    <source>
        <dbReference type="Pfam" id="PF24476"/>
    </source>
</evidence>
<organism evidence="3 4">
    <name type="scientific">Ascochyta lentis</name>
    <dbReference type="NCBI Taxonomy" id="205686"/>
    <lineage>
        <taxon>Eukaryota</taxon>
        <taxon>Fungi</taxon>
        <taxon>Dikarya</taxon>
        <taxon>Ascomycota</taxon>
        <taxon>Pezizomycotina</taxon>
        <taxon>Dothideomycetes</taxon>
        <taxon>Pleosporomycetidae</taxon>
        <taxon>Pleosporales</taxon>
        <taxon>Pleosporineae</taxon>
        <taxon>Didymellaceae</taxon>
        <taxon>Ascochyta</taxon>
    </lineage>
</organism>
<proteinExistence type="predicted"/>
<evidence type="ECO:0000313" key="3">
    <source>
        <dbReference type="EMBL" id="KAF9693051.1"/>
    </source>
</evidence>
<dbReference type="Pfam" id="PF24476">
    <property type="entry name" value="DUF7580"/>
    <property type="match status" value="1"/>
</dbReference>
<reference evidence="3" key="2">
    <citation type="submission" date="2020-09" db="EMBL/GenBank/DDBJ databases">
        <title>Reference genome assembly for Australian Ascochyta lentis isolate Al4.</title>
        <authorList>
            <person name="Lee R.C."/>
            <person name="Farfan-Caceres L.M."/>
            <person name="Debler J.W."/>
            <person name="Williams A.H."/>
            <person name="Henares B.M."/>
        </authorList>
    </citation>
    <scope>NUCLEOTIDE SEQUENCE</scope>
    <source>
        <strain evidence="3">Al4</strain>
    </source>
</reference>
<dbReference type="PANTHER" id="PTHR35186:SF4">
    <property type="entry name" value="PRION-INHIBITION AND PROPAGATION HELO DOMAIN-CONTAINING PROTEIN"/>
    <property type="match status" value="1"/>
</dbReference>
<feature type="chain" id="PRO_5034138015" description="DUF7580 domain-containing protein" evidence="1">
    <location>
        <begin position="21"/>
        <end position="570"/>
    </location>
</feature>
<keyword evidence="1" id="KW-0732">Signal</keyword>
<keyword evidence="4" id="KW-1185">Reference proteome</keyword>
<dbReference type="EMBL" id="RZGK01000017">
    <property type="protein sequence ID" value="KAF9693051.1"/>
    <property type="molecule type" value="Genomic_DNA"/>
</dbReference>
<comment type="caution">
    <text evidence="3">The sequence shown here is derived from an EMBL/GenBank/DDBJ whole genome shotgun (WGS) entry which is preliminary data.</text>
</comment>
<gene>
    <name evidence="3" type="ORF">EKO04_009156</name>
</gene>
<evidence type="ECO:0000256" key="1">
    <source>
        <dbReference type="SAM" id="SignalP"/>
    </source>
</evidence>
<dbReference type="InterPro" id="IPR056002">
    <property type="entry name" value="DUF7580"/>
</dbReference>
<name>A0A8H7MC46_9PLEO</name>
<accession>A0A8H7MC46</accession>
<feature type="signal peptide" evidence="1">
    <location>
        <begin position="1"/>
        <end position="20"/>
    </location>
</feature>